<evidence type="ECO:0000259" key="2">
    <source>
        <dbReference type="Pfam" id="PF16694"/>
    </source>
</evidence>
<gene>
    <name evidence="3" type="ORF">RSO01_47060</name>
</gene>
<keyword evidence="1" id="KW-0732">Signal</keyword>
<dbReference type="Pfam" id="PF16694">
    <property type="entry name" value="Cytochrome_P460"/>
    <property type="match status" value="1"/>
</dbReference>
<evidence type="ECO:0000313" key="4">
    <source>
        <dbReference type="Proteomes" id="UP000321058"/>
    </source>
</evidence>
<feature type="signal peptide" evidence="1">
    <location>
        <begin position="1"/>
        <end position="20"/>
    </location>
</feature>
<keyword evidence="4" id="KW-1185">Reference proteome</keyword>
<evidence type="ECO:0000313" key="3">
    <source>
        <dbReference type="EMBL" id="GEP57540.1"/>
    </source>
</evidence>
<reference evidence="3 4" key="1">
    <citation type="submission" date="2019-07" db="EMBL/GenBank/DDBJ databases">
        <title>Whole genome shotgun sequence of Reyranella soli NBRC 108950.</title>
        <authorList>
            <person name="Hosoyama A."/>
            <person name="Uohara A."/>
            <person name="Ohji S."/>
            <person name="Ichikawa N."/>
        </authorList>
    </citation>
    <scope>NUCLEOTIDE SEQUENCE [LARGE SCALE GENOMIC DNA]</scope>
    <source>
        <strain evidence="3 4">NBRC 108950</strain>
    </source>
</reference>
<sequence length="171" mass="18367">MLALTAGVAAAVLGAHTLVAADKYTVAVPDGLALSEFRGYETWATVGASQTEHDLKVMVANPTMIAAYQAGIPLNGQPFPEGSTIAKIQWKPVKSTEAPFDVRISSTLNEVLFITKDSKRFASSGGWGYARFTYDSATDTYKPEGRGTDCGFACHTIVKAKDYIFTAYGKR</sequence>
<dbReference type="Gene3D" id="3.50.70.20">
    <property type="entry name" value="Cytochrome P460"/>
    <property type="match status" value="1"/>
</dbReference>
<dbReference type="CDD" id="cd20753">
    <property type="entry name" value="cyt_P460_Mc-like"/>
    <property type="match status" value="1"/>
</dbReference>
<feature type="domain" description="Cytochrome P460" evidence="2">
    <location>
        <begin position="38"/>
        <end position="166"/>
    </location>
</feature>
<dbReference type="InterPro" id="IPR038142">
    <property type="entry name" value="Cytochrome_P460_sp"/>
</dbReference>
<protein>
    <submittedName>
        <fullName evidence="3">Cytochrome P460</fullName>
    </submittedName>
</protein>
<feature type="chain" id="PRO_5021844780" evidence="1">
    <location>
        <begin position="21"/>
        <end position="171"/>
    </location>
</feature>
<accession>A0A512NF11</accession>
<organism evidence="3 4">
    <name type="scientific">Reyranella soli</name>
    <dbReference type="NCBI Taxonomy" id="1230389"/>
    <lineage>
        <taxon>Bacteria</taxon>
        <taxon>Pseudomonadati</taxon>
        <taxon>Pseudomonadota</taxon>
        <taxon>Alphaproteobacteria</taxon>
        <taxon>Hyphomicrobiales</taxon>
        <taxon>Reyranellaceae</taxon>
        <taxon>Reyranella</taxon>
    </lineage>
</organism>
<evidence type="ECO:0000256" key="1">
    <source>
        <dbReference type="SAM" id="SignalP"/>
    </source>
</evidence>
<dbReference type="AlphaFoldDB" id="A0A512NF11"/>
<dbReference type="Proteomes" id="UP000321058">
    <property type="component" value="Unassembled WGS sequence"/>
</dbReference>
<dbReference type="EMBL" id="BKAJ01000082">
    <property type="protein sequence ID" value="GEP57540.1"/>
    <property type="molecule type" value="Genomic_DNA"/>
</dbReference>
<dbReference type="InterPro" id="IPR032033">
    <property type="entry name" value="Cytochrome_P460"/>
</dbReference>
<name>A0A512NF11_9HYPH</name>
<comment type="caution">
    <text evidence="3">The sequence shown here is derived from an EMBL/GenBank/DDBJ whole genome shotgun (WGS) entry which is preliminary data.</text>
</comment>
<proteinExistence type="predicted"/>